<keyword evidence="1" id="KW-0812">Transmembrane</keyword>
<accession>A0A0F9E9K3</accession>
<sequence length="459" mass="50008">MDEIREATLNEFDLRVEIAKETFKEREAQLKNEGAASADFVLLEKAHGLELKQISDDRLADNKEKADKIKEIWADYWKAVITKEKEFVSFKEGIKDKIDQLTLDEFELKEKVAREGYEAQLKFLEANFKDSILYAELKKGIELGYSLERAKIEADRAASLRDTEEKELGESKRIMEERLSTWRGIARDMGSVFGRFATDLLDTNTTLMEDLKNAWDGMKRIFFQIVEDMIAKWITGFINKIISSIAEKVIPALISVESQAIITGTAVSGIGAAAEGAAATTAVSAASIVAALGPVLAILGVVIAGVFAFSKILPGLFIKVPKGFRPSLSPGVGGGGDPDIVGKDPSGTDISQEERLEIGDIPGLAAIVPGFAQGVAFVPKMPTAIRVDPRELVDITPLNELSSTGQSRAGLGAGEDRGGNNITVNIYAQKLDDTTINEAKEKIFNALEWEARRKGAVNA</sequence>
<keyword evidence="1" id="KW-1133">Transmembrane helix</keyword>
<dbReference type="EMBL" id="LAZR01028344">
    <property type="protein sequence ID" value="KKL62901.1"/>
    <property type="molecule type" value="Genomic_DNA"/>
</dbReference>
<evidence type="ECO:0000313" key="2">
    <source>
        <dbReference type="EMBL" id="KKL62901.1"/>
    </source>
</evidence>
<organism evidence="2">
    <name type="scientific">marine sediment metagenome</name>
    <dbReference type="NCBI Taxonomy" id="412755"/>
    <lineage>
        <taxon>unclassified sequences</taxon>
        <taxon>metagenomes</taxon>
        <taxon>ecological metagenomes</taxon>
    </lineage>
</organism>
<evidence type="ECO:0000256" key="1">
    <source>
        <dbReference type="SAM" id="Phobius"/>
    </source>
</evidence>
<comment type="caution">
    <text evidence="2">The sequence shown here is derived from an EMBL/GenBank/DDBJ whole genome shotgun (WGS) entry which is preliminary data.</text>
</comment>
<feature type="transmembrane region" description="Helical" evidence="1">
    <location>
        <begin position="288"/>
        <end position="309"/>
    </location>
</feature>
<name>A0A0F9E9K3_9ZZZZ</name>
<gene>
    <name evidence="2" type="ORF">LCGC14_2180500</name>
</gene>
<keyword evidence="1" id="KW-0472">Membrane</keyword>
<dbReference type="AlphaFoldDB" id="A0A0F9E9K3"/>
<proteinExistence type="predicted"/>
<reference evidence="2" key="1">
    <citation type="journal article" date="2015" name="Nature">
        <title>Complex archaea that bridge the gap between prokaryotes and eukaryotes.</title>
        <authorList>
            <person name="Spang A."/>
            <person name="Saw J.H."/>
            <person name="Jorgensen S.L."/>
            <person name="Zaremba-Niedzwiedzka K."/>
            <person name="Martijn J."/>
            <person name="Lind A.E."/>
            <person name="van Eijk R."/>
            <person name="Schleper C."/>
            <person name="Guy L."/>
            <person name="Ettema T.J."/>
        </authorList>
    </citation>
    <scope>NUCLEOTIDE SEQUENCE</scope>
</reference>
<protein>
    <submittedName>
        <fullName evidence="2">Uncharacterized protein</fullName>
    </submittedName>
</protein>